<evidence type="ECO:0000256" key="10">
    <source>
        <dbReference type="ARBA" id="ARBA00044969"/>
    </source>
</evidence>
<dbReference type="SMART" id="SM00382">
    <property type="entry name" value="AAA"/>
    <property type="match status" value="1"/>
</dbReference>
<accession>A0ABX0HQY4</accession>
<keyword evidence="2" id="KW-0639">Primosome</keyword>
<dbReference type="InterPro" id="IPR027417">
    <property type="entry name" value="P-loop_NTPase"/>
</dbReference>
<evidence type="ECO:0000256" key="9">
    <source>
        <dbReference type="ARBA" id="ARBA00023235"/>
    </source>
</evidence>
<feature type="domain" description="SF4 helicase" evidence="13">
    <location>
        <begin position="186"/>
        <end position="446"/>
    </location>
</feature>
<dbReference type="Pfam" id="PF03796">
    <property type="entry name" value="DnaB_C"/>
    <property type="match status" value="1"/>
</dbReference>
<keyword evidence="7" id="KW-0067">ATP-binding</keyword>
<comment type="catalytic activity">
    <reaction evidence="11">
        <text>ATP + H2O = ADP + phosphate + H(+)</text>
        <dbReference type="Rhea" id="RHEA:13065"/>
        <dbReference type="ChEBI" id="CHEBI:15377"/>
        <dbReference type="ChEBI" id="CHEBI:15378"/>
        <dbReference type="ChEBI" id="CHEBI:30616"/>
        <dbReference type="ChEBI" id="CHEBI:43474"/>
        <dbReference type="ChEBI" id="CHEBI:456216"/>
        <dbReference type="EC" id="5.6.2.3"/>
    </reaction>
</comment>
<dbReference type="InterPro" id="IPR003593">
    <property type="entry name" value="AAA+_ATPase"/>
</dbReference>
<dbReference type="InterPro" id="IPR007694">
    <property type="entry name" value="DNA_helicase_DnaB-like_C"/>
</dbReference>
<dbReference type="PROSITE" id="PS51199">
    <property type="entry name" value="SF4_HELICASE"/>
    <property type="match status" value="1"/>
</dbReference>
<keyword evidence="9" id="KW-0413">Isomerase</keyword>
<evidence type="ECO:0000256" key="5">
    <source>
        <dbReference type="ARBA" id="ARBA00022801"/>
    </source>
</evidence>
<evidence type="ECO:0000259" key="13">
    <source>
        <dbReference type="PROSITE" id="PS51199"/>
    </source>
</evidence>
<evidence type="ECO:0000256" key="3">
    <source>
        <dbReference type="ARBA" id="ARBA00022705"/>
    </source>
</evidence>
<dbReference type="EMBL" id="JAAOCD010000001">
    <property type="protein sequence ID" value="NHK97477.1"/>
    <property type="molecule type" value="Genomic_DNA"/>
</dbReference>
<evidence type="ECO:0000256" key="2">
    <source>
        <dbReference type="ARBA" id="ARBA00022515"/>
    </source>
</evidence>
<evidence type="ECO:0000256" key="4">
    <source>
        <dbReference type="ARBA" id="ARBA00022741"/>
    </source>
</evidence>
<evidence type="ECO:0000256" key="11">
    <source>
        <dbReference type="ARBA" id="ARBA00048954"/>
    </source>
</evidence>
<evidence type="ECO:0000256" key="1">
    <source>
        <dbReference type="ARBA" id="ARBA00008428"/>
    </source>
</evidence>
<reference evidence="14 15" key="1">
    <citation type="submission" date="2020-03" db="EMBL/GenBank/DDBJ databases">
        <title>Rubrivivax benzoatilyticus JA2 (sequenced after 10 years sub-culturing).</title>
        <authorList>
            <person name="Gupta D."/>
            <person name="Chintalapati S."/>
            <person name="Chintalapati V.R."/>
        </authorList>
    </citation>
    <scope>NUCLEOTIDE SEQUENCE [LARGE SCALE GENOMIC DNA]</scope>
    <source>
        <strain evidence="14 15">JA2-Mal</strain>
    </source>
</reference>
<comment type="caution">
    <text evidence="14">The sequence shown here is derived from an EMBL/GenBank/DDBJ whole genome shotgun (WGS) entry which is preliminary data.</text>
</comment>
<evidence type="ECO:0000256" key="12">
    <source>
        <dbReference type="SAM" id="MobiDB-lite"/>
    </source>
</evidence>
<evidence type="ECO:0000256" key="6">
    <source>
        <dbReference type="ARBA" id="ARBA00022806"/>
    </source>
</evidence>
<keyword evidence="8" id="KW-0238">DNA-binding</keyword>
<dbReference type="InterPro" id="IPR007693">
    <property type="entry name" value="DNA_helicase_DnaB-like_N"/>
</dbReference>
<evidence type="ECO:0000313" key="15">
    <source>
        <dbReference type="Proteomes" id="UP000802098"/>
    </source>
</evidence>
<name>A0ABX0HQY4_9BURK</name>
<dbReference type="PANTHER" id="PTHR30153">
    <property type="entry name" value="REPLICATIVE DNA HELICASE DNAB"/>
    <property type="match status" value="1"/>
</dbReference>
<keyword evidence="6 14" id="KW-0347">Helicase</keyword>
<keyword evidence="3" id="KW-0235">DNA replication</keyword>
<dbReference type="Gene3D" id="3.40.50.300">
    <property type="entry name" value="P-loop containing nucleotide triphosphate hydrolases"/>
    <property type="match status" value="1"/>
</dbReference>
<proteinExistence type="inferred from homology"/>
<dbReference type="Pfam" id="PF00772">
    <property type="entry name" value="DnaB"/>
    <property type="match status" value="1"/>
</dbReference>
<evidence type="ECO:0000256" key="8">
    <source>
        <dbReference type="ARBA" id="ARBA00023125"/>
    </source>
</evidence>
<keyword evidence="15" id="KW-1185">Reference proteome</keyword>
<evidence type="ECO:0000256" key="7">
    <source>
        <dbReference type="ARBA" id="ARBA00022840"/>
    </source>
</evidence>
<dbReference type="InterPro" id="IPR036185">
    <property type="entry name" value="DNA_heli_DnaB-like_N_sf"/>
</dbReference>
<dbReference type="SUPFAM" id="SSF48024">
    <property type="entry name" value="N-terminal domain of DnaB helicase"/>
    <property type="match status" value="1"/>
</dbReference>
<feature type="region of interest" description="Disordered" evidence="12">
    <location>
        <begin position="1"/>
        <end position="20"/>
    </location>
</feature>
<dbReference type="GO" id="GO:0004386">
    <property type="term" value="F:helicase activity"/>
    <property type="evidence" value="ECO:0007669"/>
    <property type="project" value="UniProtKB-KW"/>
</dbReference>
<keyword evidence="5" id="KW-0378">Hydrolase</keyword>
<gene>
    <name evidence="14" type="ORF">G7087_03740</name>
</gene>
<evidence type="ECO:0000313" key="14">
    <source>
        <dbReference type="EMBL" id="NHK97477.1"/>
    </source>
</evidence>
<sequence>MRPDDVDVSEPRSAFVPPHSDEAEQSVLAAVLVEPACFDSVAGLLRPESFYSGRHAAIWSAMTALRAEGAGLDAVSLVEALRARGTLVFAGDREYIAALSVAVPSASHARRHAEIVAAKAAQRELIAAAGEALDIAREPSSDLGEKLDRIGARLAAVQRTQMRRAPIRLAEAVQRVLDQCDAMQRGEGEEVGWATGIGPLDDALAGGLRPGELYGIAARPGIGKSSVARTIAYRIARAGTPTLVLSMEMPIRQVAGALIAQFGRVDSMRIRSARLESEDWNRMLDFAEVSQDAPLWIDDEPGLTLAAIAGKARHVKGLKVLVVDYLQLAASTLKGATTNDQVAELSKGLKRIAMELGIAVVVLSQLNRQVEQRGDKEPVMADLRDSGAIEQDLDVAVLLWEVVKTADAQNRPIGWKVDKNRHGPKPRWLTYFDGARYEFQHAAETIEQVRARCALPAAGTRRRYD</sequence>
<dbReference type="InterPro" id="IPR016136">
    <property type="entry name" value="DNA_helicase_N/primase_C"/>
</dbReference>
<comment type="similarity">
    <text evidence="1">Belongs to the helicase family. DnaB subfamily.</text>
</comment>
<organism evidence="14 15">
    <name type="scientific">Rubrivivax benzoatilyticus</name>
    <dbReference type="NCBI Taxonomy" id="316997"/>
    <lineage>
        <taxon>Bacteria</taxon>
        <taxon>Pseudomonadati</taxon>
        <taxon>Pseudomonadota</taxon>
        <taxon>Betaproteobacteria</taxon>
        <taxon>Burkholderiales</taxon>
        <taxon>Sphaerotilaceae</taxon>
        <taxon>Rubrivivax</taxon>
    </lineage>
</organism>
<dbReference type="Proteomes" id="UP000802098">
    <property type="component" value="Unassembled WGS sequence"/>
</dbReference>
<dbReference type="PANTHER" id="PTHR30153:SF2">
    <property type="entry name" value="REPLICATIVE DNA HELICASE"/>
    <property type="match status" value="1"/>
</dbReference>
<protein>
    <recommendedName>
        <fullName evidence="10">DNA 5'-3' helicase</fullName>
        <ecNumber evidence="10">5.6.2.3</ecNumber>
    </recommendedName>
</protein>
<keyword evidence="4" id="KW-0547">Nucleotide-binding</keyword>
<dbReference type="RefSeq" id="WP_009858520.1">
    <property type="nucleotide sequence ID" value="NZ_JAAOCD010000001.1"/>
</dbReference>
<dbReference type="SUPFAM" id="SSF52540">
    <property type="entry name" value="P-loop containing nucleoside triphosphate hydrolases"/>
    <property type="match status" value="1"/>
</dbReference>
<dbReference type="Gene3D" id="1.10.860.10">
    <property type="entry name" value="DNAb Helicase, Chain A"/>
    <property type="match status" value="1"/>
</dbReference>
<dbReference type="EC" id="5.6.2.3" evidence="10"/>